<feature type="transmembrane region" description="Helical" evidence="2">
    <location>
        <begin position="167"/>
        <end position="189"/>
    </location>
</feature>
<dbReference type="EMBL" id="CAXITT010001278">
    <property type="protein sequence ID" value="CAL1548333.1"/>
    <property type="molecule type" value="Genomic_DNA"/>
</dbReference>
<gene>
    <name evidence="3" type="ORF">GSLYS_00021650001</name>
</gene>
<evidence type="ECO:0000256" key="2">
    <source>
        <dbReference type="SAM" id="Phobius"/>
    </source>
</evidence>
<evidence type="ECO:0000256" key="1">
    <source>
        <dbReference type="SAM" id="MobiDB-lite"/>
    </source>
</evidence>
<organism evidence="3 4">
    <name type="scientific">Lymnaea stagnalis</name>
    <name type="common">Great pond snail</name>
    <name type="synonym">Helix stagnalis</name>
    <dbReference type="NCBI Taxonomy" id="6523"/>
    <lineage>
        <taxon>Eukaryota</taxon>
        <taxon>Metazoa</taxon>
        <taxon>Spiralia</taxon>
        <taxon>Lophotrochozoa</taxon>
        <taxon>Mollusca</taxon>
        <taxon>Gastropoda</taxon>
        <taxon>Heterobranchia</taxon>
        <taxon>Euthyneura</taxon>
        <taxon>Panpulmonata</taxon>
        <taxon>Hygrophila</taxon>
        <taxon>Lymnaeoidea</taxon>
        <taxon>Lymnaeidae</taxon>
        <taxon>Lymnaea</taxon>
    </lineage>
</organism>
<evidence type="ECO:0000313" key="3">
    <source>
        <dbReference type="EMBL" id="CAL1548333.1"/>
    </source>
</evidence>
<keyword evidence="2" id="KW-0812">Transmembrane</keyword>
<comment type="caution">
    <text evidence="3">The sequence shown here is derived from an EMBL/GenBank/DDBJ whole genome shotgun (WGS) entry which is preliminary data.</text>
</comment>
<sequence length="195" mass="21495">MSRADGNIQPPSYEDAVRSEPRPTLGSGYDNAQIPHAHPPQPPVSVMPMVFEIPSCPPPEPAGTSGVQSPCAPYPQYPLTPDPNRLSYPAHTDQFSYGQPPHPFYVQTQPVQYSQPYGQHFTGQPHQPAHYTYNTVTAVPTWQGQQTAPLLPIPVVSNGRPGRQTKMCLITFCLIVCFLIIFLILFITVSTSIRS</sequence>
<protein>
    <submittedName>
        <fullName evidence="3">Uncharacterized protein</fullName>
    </submittedName>
</protein>
<keyword evidence="4" id="KW-1185">Reference proteome</keyword>
<name>A0AAV2IQF9_LYMST</name>
<evidence type="ECO:0000313" key="4">
    <source>
        <dbReference type="Proteomes" id="UP001497497"/>
    </source>
</evidence>
<dbReference type="AlphaFoldDB" id="A0AAV2IQF9"/>
<feature type="region of interest" description="Disordered" evidence="1">
    <location>
        <begin position="1"/>
        <end position="43"/>
    </location>
</feature>
<reference evidence="3 4" key="1">
    <citation type="submission" date="2024-04" db="EMBL/GenBank/DDBJ databases">
        <authorList>
            <consortium name="Genoscope - CEA"/>
            <person name="William W."/>
        </authorList>
    </citation>
    <scope>NUCLEOTIDE SEQUENCE [LARGE SCALE GENOMIC DNA]</scope>
</reference>
<accession>A0AAV2IQF9</accession>
<dbReference type="Proteomes" id="UP001497497">
    <property type="component" value="Unassembled WGS sequence"/>
</dbReference>
<keyword evidence="2" id="KW-0472">Membrane</keyword>
<keyword evidence="2" id="KW-1133">Transmembrane helix</keyword>
<proteinExistence type="predicted"/>